<dbReference type="Proteomes" id="UP001201812">
    <property type="component" value="Unassembled WGS sequence"/>
</dbReference>
<gene>
    <name evidence="1" type="ORF">DdX_18767</name>
</gene>
<proteinExistence type="predicted"/>
<reference evidence="1" key="1">
    <citation type="submission" date="2022-01" db="EMBL/GenBank/DDBJ databases">
        <title>Genome Sequence Resource for Two Populations of Ditylenchus destructor, the Migratory Endoparasitic Phytonematode.</title>
        <authorList>
            <person name="Zhang H."/>
            <person name="Lin R."/>
            <person name="Xie B."/>
        </authorList>
    </citation>
    <scope>NUCLEOTIDE SEQUENCE</scope>
    <source>
        <strain evidence="1">BazhouSP</strain>
    </source>
</reference>
<evidence type="ECO:0000313" key="2">
    <source>
        <dbReference type="Proteomes" id="UP001201812"/>
    </source>
</evidence>
<dbReference type="EMBL" id="JAKKPZ010000295">
    <property type="protein sequence ID" value="KAI1696976.1"/>
    <property type="molecule type" value="Genomic_DNA"/>
</dbReference>
<keyword evidence="2" id="KW-1185">Reference proteome</keyword>
<dbReference type="AlphaFoldDB" id="A0AAD4QSN4"/>
<evidence type="ECO:0000313" key="1">
    <source>
        <dbReference type="EMBL" id="KAI1696976.1"/>
    </source>
</evidence>
<comment type="caution">
    <text evidence="1">The sequence shown here is derived from an EMBL/GenBank/DDBJ whole genome shotgun (WGS) entry which is preliminary data.</text>
</comment>
<evidence type="ECO:0008006" key="3">
    <source>
        <dbReference type="Google" id="ProtNLM"/>
    </source>
</evidence>
<organism evidence="1 2">
    <name type="scientific">Ditylenchus destructor</name>
    <dbReference type="NCBI Taxonomy" id="166010"/>
    <lineage>
        <taxon>Eukaryota</taxon>
        <taxon>Metazoa</taxon>
        <taxon>Ecdysozoa</taxon>
        <taxon>Nematoda</taxon>
        <taxon>Chromadorea</taxon>
        <taxon>Rhabditida</taxon>
        <taxon>Tylenchina</taxon>
        <taxon>Tylenchomorpha</taxon>
        <taxon>Sphaerularioidea</taxon>
        <taxon>Anguinidae</taxon>
        <taxon>Anguininae</taxon>
        <taxon>Ditylenchus</taxon>
    </lineage>
</organism>
<accession>A0AAD4QSN4</accession>
<name>A0AAD4QSN4_9BILA</name>
<sequence>MLHQYLHFAQFPLQHANDNDSDNDVIITITIIITFGITAPDIEEYLRWINDAWNALPDEAISKSFKSCGITNAVDGSEDEKIVCFRQAAPMGFEKLRSARQEPDIEMIFAEEEDTDENIINGIDDMEIV</sequence>
<protein>
    <recommendedName>
        <fullName evidence="3">DDE-1 domain-containing protein</fullName>
    </recommendedName>
</protein>